<sequence length="230" mass="24425">MLGTMTSARPYRDRIDAGRRLCASLSHLRGRTGLVVLALPRGGVPVGLPVAADLGCPFDICLVRKLGVPGQPELAAGAIAADSTIVTNDEIIARTHTTSRDLDAVIAKETKELGRRERVYRGGAPMVDVAGRTVVLVDDGVATGATMRAALSTLRRQGAAELIVAVPVGPEGVARDFPEADVVICPMTPQHFRGVGGAYDDFAQLTDEQVCAMLDATRPTTWRRGNRRSD</sequence>
<dbReference type="InterPro" id="IPR000836">
    <property type="entry name" value="PRTase_dom"/>
</dbReference>
<dbReference type="EMBL" id="JAAXPC010000029">
    <property type="protein sequence ID" value="NKY05169.1"/>
    <property type="molecule type" value="Genomic_DNA"/>
</dbReference>
<dbReference type="Gene3D" id="3.40.50.2020">
    <property type="match status" value="1"/>
</dbReference>
<evidence type="ECO:0000313" key="2">
    <source>
        <dbReference type="EMBL" id="NKY05169.1"/>
    </source>
</evidence>
<reference evidence="2 3" key="1">
    <citation type="submission" date="2020-04" db="EMBL/GenBank/DDBJ databases">
        <title>MicrobeNet Type strains.</title>
        <authorList>
            <person name="Nicholson A.C."/>
        </authorList>
    </citation>
    <scope>NUCLEOTIDE SEQUENCE [LARGE SCALE GENOMIC DNA]</scope>
    <source>
        <strain evidence="2 3">ATCC BAA-14</strain>
    </source>
</reference>
<name>A0A846WU19_9ACTN</name>
<feature type="domain" description="Phosphoribosyltransferase" evidence="1">
    <location>
        <begin position="16"/>
        <end position="185"/>
    </location>
</feature>
<organism evidence="2 3">
    <name type="scientific">Gordonia polyisoprenivorans</name>
    <dbReference type="NCBI Taxonomy" id="84595"/>
    <lineage>
        <taxon>Bacteria</taxon>
        <taxon>Bacillati</taxon>
        <taxon>Actinomycetota</taxon>
        <taxon>Actinomycetes</taxon>
        <taxon>Mycobacteriales</taxon>
        <taxon>Gordoniaceae</taxon>
        <taxon>Gordonia</taxon>
    </lineage>
</organism>
<proteinExistence type="predicted"/>
<dbReference type="Gene3D" id="3.30.1310.20">
    <property type="entry name" value="PRTase-like"/>
    <property type="match status" value="1"/>
</dbReference>
<dbReference type="AlphaFoldDB" id="A0A846WU19"/>
<dbReference type="CDD" id="cd06223">
    <property type="entry name" value="PRTases_typeI"/>
    <property type="match status" value="1"/>
</dbReference>
<evidence type="ECO:0000313" key="3">
    <source>
        <dbReference type="Proteomes" id="UP000563898"/>
    </source>
</evidence>
<keyword evidence="2" id="KW-0808">Transferase</keyword>
<dbReference type="Proteomes" id="UP000563898">
    <property type="component" value="Unassembled WGS sequence"/>
</dbReference>
<dbReference type="GO" id="GO:0016757">
    <property type="term" value="F:glycosyltransferase activity"/>
    <property type="evidence" value="ECO:0007669"/>
    <property type="project" value="UniProtKB-KW"/>
</dbReference>
<gene>
    <name evidence="2" type="ORF">HGA05_26795</name>
</gene>
<protein>
    <submittedName>
        <fullName evidence="2">Phosphoribosyltransferase</fullName>
    </submittedName>
</protein>
<evidence type="ECO:0000259" key="1">
    <source>
        <dbReference type="Pfam" id="PF00156"/>
    </source>
</evidence>
<accession>A0A846WU19</accession>
<dbReference type="SUPFAM" id="SSF53271">
    <property type="entry name" value="PRTase-like"/>
    <property type="match status" value="1"/>
</dbReference>
<keyword evidence="2" id="KW-0328">Glycosyltransferase</keyword>
<comment type="caution">
    <text evidence="2">The sequence shown here is derived from an EMBL/GenBank/DDBJ whole genome shotgun (WGS) entry which is preliminary data.</text>
</comment>
<dbReference type="InterPro" id="IPR029057">
    <property type="entry name" value="PRTase-like"/>
</dbReference>
<dbReference type="RefSeq" id="WP_006372998.1">
    <property type="nucleotide sequence ID" value="NZ_JAAXPC010000029.1"/>
</dbReference>
<dbReference type="Pfam" id="PF00156">
    <property type="entry name" value="Pribosyltran"/>
    <property type="match status" value="1"/>
</dbReference>